<evidence type="ECO:0000256" key="1">
    <source>
        <dbReference type="ARBA" id="ARBA00023015"/>
    </source>
</evidence>
<dbReference type="EMBL" id="JANFAV010000017">
    <property type="protein sequence ID" value="MCW6536897.1"/>
    <property type="molecule type" value="Genomic_DNA"/>
</dbReference>
<name>A0AA42CS61_9SPHN</name>
<dbReference type="Gene3D" id="1.10.10.10">
    <property type="entry name" value="Winged helix-like DNA-binding domain superfamily/Winged helix DNA-binding domain"/>
    <property type="match status" value="1"/>
</dbReference>
<keyword evidence="3" id="KW-0804">Transcription</keyword>
<dbReference type="Proteomes" id="UP001165565">
    <property type="component" value="Unassembled WGS sequence"/>
</dbReference>
<comment type="caution">
    <text evidence="5">The sequence shown here is derived from an EMBL/GenBank/DDBJ whole genome shotgun (WGS) entry which is preliminary data.</text>
</comment>
<dbReference type="SUPFAM" id="SSF46785">
    <property type="entry name" value="Winged helix' DNA-binding domain"/>
    <property type="match status" value="1"/>
</dbReference>
<organism evidence="5 6">
    <name type="scientific">Sphingomonas lycopersici</name>
    <dbReference type="NCBI Taxonomy" id="2951807"/>
    <lineage>
        <taxon>Bacteria</taxon>
        <taxon>Pseudomonadati</taxon>
        <taxon>Pseudomonadota</taxon>
        <taxon>Alphaproteobacteria</taxon>
        <taxon>Sphingomonadales</taxon>
        <taxon>Sphingomonadaceae</taxon>
        <taxon>Sphingomonas</taxon>
    </lineage>
</organism>
<dbReference type="Pfam" id="PF01638">
    <property type="entry name" value="HxlR"/>
    <property type="match status" value="1"/>
</dbReference>
<dbReference type="GO" id="GO:0003677">
    <property type="term" value="F:DNA binding"/>
    <property type="evidence" value="ECO:0007669"/>
    <property type="project" value="UniProtKB-KW"/>
</dbReference>
<sequence>MSRSIDINDPQRIAEDILSAKWTLRVLNVLAQGPARFSGLRSAIPAVSSNMLAARLRDLCGFRLSRACIPI</sequence>
<accession>A0AA42CS61</accession>
<proteinExistence type="predicted"/>
<evidence type="ECO:0000313" key="5">
    <source>
        <dbReference type="EMBL" id="MCW6536897.1"/>
    </source>
</evidence>
<dbReference type="PROSITE" id="PS51118">
    <property type="entry name" value="HTH_HXLR"/>
    <property type="match status" value="1"/>
</dbReference>
<reference evidence="5" key="1">
    <citation type="submission" date="2022-06" db="EMBL/GenBank/DDBJ databases">
        <title>Sphingomonas sp. nov. isolated from rhizosphere soil of tomato.</title>
        <authorList>
            <person name="Dong H."/>
            <person name="Gao R."/>
        </authorList>
    </citation>
    <scope>NUCLEOTIDE SEQUENCE</scope>
    <source>
        <strain evidence="5">MMSM24</strain>
    </source>
</reference>
<dbReference type="AlphaFoldDB" id="A0AA42CS61"/>
<dbReference type="InterPro" id="IPR002577">
    <property type="entry name" value="HTH_HxlR"/>
</dbReference>
<feature type="domain" description="HTH hxlR-type" evidence="4">
    <location>
        <begin position="9"/>
        <end position="71"/>
    </location>
</feature>
<evidence type="ECO:0000256" key="2">
    <source>
        <dbReference type="ARBA" id="ARBA00023125"/>
    </source>
</evidence>
<dbReference type="PANTHER" id="PTHR33204">
    <property type="entry name" value="TRANSCRIPTIONAL REGULATOR, MARR FAMILY"/>
    <property type="match status" value="1"/>
</dbReference>
<keyword evidence="2" id="KW-0238">DNA-binding</keyword>
<evidence type="ECO:0000313" key="6">
    <source>
        <dbReference type="Proteomes" id="UP001165565"/>
    </source>
</evidence>
<dbReference type="InterPro" id="IPR036388">
    <property type="entry name" value="WH-like_DNA-bd_sf"/>
</dbReference>
<dbReference type="InterPro" id="IPR036390">
    <property type="entry name" value="WH_DNA-bd_sf"/>
</dbReference>
<gene>
    <name evidence="5" type="ORF">NEE01_19135</name>
</gene>
<evidence type="ECO:0000259" key="4">
    <source>
        <dbReference type="PROSITE" id="PS51118"/>
    </source>
</evidence>
<dbReference type="RefSeq" id="WP_265270701.1">
    <property type="nucleotide sequence ID" value="NZ_JANFAV010000017.1"/>
</dbReference>
<protein>
    <submittedName>
        <fullName evidence="5">Winged helix-turn-helix transcriptional regulator</fullName>
    </submittedName>
</protein>
<keyword evidence="6" id="KW-1185">Reference proteome</keyword>
<evidence type="ECO:0000256" key="3">
    <source>
        <dbReference type="ARBA" id="ARBA00023163"/>
    </source>
</evidence>
<keyword evidence="1" id="KW-0805">Transcription regulation</keyword>